<evidence type="ECO:0000256" key="9">
    <source>
        <dbReference type="ARBA" id="ARBA00023136"/>
    </source>
</evidence>
<dbReference type="Proteomes" id="UP001597460">
    <property type="component" value="Unassembled WGS sequence"/>
</dbReference>
<keyword evidence="5 15" id="KW-0812">Transmembrane</keyword>
<dbReference type="InterPro" id="IPR028987">
    <property type="entry name" value="ATP_synth_B-like_membr_sf"/>
</dbReference>
<dbReference type="NCBIfam" id="TIGR01144">
    <property type="entry name" value="ATP_synt_b"/>
    <property type="match status" value="1"/>
</dbReference>
<protein>
    <recommendedName>
        <fullName evidence="15">ATP synthase subunit b</fullName>
    </recommendedName>
    <alternativeName>
        <fullName evidence="15">ATP synthase F(0) sector subunit b</fullName>
    </alternativeName>
    <alternativeName>
        <fullName evidence="15">ATPase subunit I</fullName>
    </alternativeName>
    <alternativeName>
        <fullName evidence="15">F-type ATPase subunit b</fullName>
        <shortName evidence="15">F-ATPase subunit b</shortName>
    </alternativeName>
</protein>
<keyword evidence="3 15" id="KW-1003">Cell membrane</keyword>
<keyword evidence="9 15" id="KW-0472">Membrane</keyword>
<feature type="transmembrane region" description="Helical" evidence="15">
    <location>
        <begin position="18"/>
        <end position="38"/>
    </location>
</feature>
<evidence type="ECO:0000256" key="7">
    <source>
        <dbReference type="ARBA" id="ARBA00022989"/>
    </source>
</evidence>
<dbReference type="InterPro" id="IPR005864">
    <property type="entry name" value="ATP_synth_F0_bsu_bac"/>
</dbReference>
<dbReference type="Pfam" id="PF00430">
    <property type="entry name" value="ATP-synt_B"/>
    <property type="match status" value="1"/>
</dbReference>
<comment type="caution">
    <text evidence="18">The sequence shown here is derived from an EMBL/GenBank/DDBJ whole genome shotgun (WGS) entry which is preliminary data.</text>
</comment>
<feature type="coiled-coil region" evidence="17">
    <location>
        <begin position="42"/>
        <end position="138"/>
    </location>
</feature>
<dbReference type="InterPro" id="IPR002146">
    <property type="entry name" value="ATP_synth_b/b'su_bac/chlpt"/>
</dbReference>
<evidence type="ECO:0000256" key="13">
    <source>
        <dbReference type="ARBA" id="ARBA00026054"/>
    </source>
</evidence>
<dbReference type="SUPFAM" id="SSF81573">
    <property type="entry name" value="F1F0 ATP synthase subunit B, membrane domain"/>
    <property type="match status" value="1"/>
</dbReference>
<evidence type="ECO:0000256" key="4">
    <source>
        <dbReference type="ARBA" id="ARBA00022547"/>
    </source>
</evidence>
<evidence type="ECO:0000313" key="18">
    <source>
        <dbReference type="EMBL" id="MFD2533378.1"/>
    </source>
</evidence>
<keyword evidence="19" id="KW-1185">Reference proteome</keyword>
<evidence type="ECO:0000256" key="14">
    <source>
        <dbReference type="ARBA" id="ARBA00037847"/>
    </source>
</evidence>
<comment type="function">
    <text evidence="12">Component of the F(0) channel, it forms part of the peripheral stalk, linking F(1) to F(0). The b'-subunit is a diverged and duplicated form of b found in plants and photosynthetic bacteria.</text>
</comment>
<evidence type="ECO:0000256" key="6">
    <source>
        <dbReference type="ARBA" id="ARBA00022781"/>
    </source>
</evidence>
<comment type="subunit">
    <text evidence="13">F-type ATPases have 2 components, F(1) - the catalytic core - and F(0) - the membrane proton channel. F(1) has five subunits: alpha(3), beta(3), gamma(1), delta(1), epsilon(1). F(0) has four main subunits: a(1), b(2) and c(10-14). The alpha and beta chains form an alternating ring which encloses part of the gamma chain. F(1) is attached to F(0) by a central stalk formed by the gamma and epsilon chains, while a peripheral stalk is formed by the delta and b chains.</text>
</comment>
<keyword evidence="7 15" id="KW-1133">Transmembrane helix</keyword>
<dbReference type="CDD" id="cd06503">
    <property type="entry name" value="ATP-synt_Fo_b"/>
    <property type="match status" value="1"/>
</dbReference>
<dbReference type="InterPro" id="IPR050059">
    <property type="entry name" value="ATP_synthase_B_chain"/>
</dbReference>
<comment type="function">
    <text evidence="11 15">F(1)F(0) ATP synthase produces ATP from ADP in the presence of a proton or sodium gradient. F-type ATPases consist of two structural domains, F(1) containing the extramembraneous catalytic core and F(0) containing the membrane proton channel, linked together by a central stalk and a peripheral stalk. During catalysis, ATP synthesis in the catalytic domain of F(1) is coupled via a rotary mechanism of the central stalk subunits to proton translocation.</text>
</comment>
<evidence type="ECO:0000256" key="12">
    <source>
        <dbReference type="ARBA" id="ARBA00025614"/>
    </source>
</evidence>
<evidence type="ECO:0000256" key="1">
    <source>
        <dbReference type="ARBA" id="ARBA00005513"/>
    </source>
</evidence>
<dbReference type="PANTHER" id="PTHR33445:SF1">
    <property type="entry name" value="ATP SYNTHASE SUBUNIT B"/>
    <property type="match status" value="1"/>
</dbReference>
<dbReference type="EMBL" id="JBHULI010000025">
    <property type="protein sequence ID" value="MFD2533378.1"/>
    <property type="molecule type" value="Genomic_DNA"/>
</dbReference>
<organism evidence="18 19">
    <name type="scientific">Gracilimonas halophila</name>
    <dbReference type="NCBI Taxonomy" id="1834464"/>
    <lineage>
        <taxon>Bacteria</taxon>
        <taxon>Pseudomonadati</taxon>
        <taxon>Balneolota</taxon>
        <taxon>Balneolia</taxon>
        <taxon>Balneolales</taxon>
        <taxon>Balneolaceae</taxon>
        <taxon>Gracilimonas</taxon>
    </lineage>
</organism>
<accession>A0ABW5JLT7</accession>
<evidence type="ECO:0000256" key="3">
    <source>
        <dbReference type="ARBA" id="ARBA00022475"/>
    </source>
</evidence>
<keyword evidence="6 15" id="KW-0375">Hydrogen ion transport</keyword>
<gene>
    <name evidence="15 18" type="primary">atpF</name>
    <name evidence="18" type="ORF">ACFSVN_13060</name>
</gene>
<keyword evidence="10 15" id="KW-0066">ATP synthesis</keyword>
<evidence type="ECO:0000256" key="10">
    <source>
        <dbReference type="ARBA" id="ARBA00023310"/>
    </source>
</evidence>
<comment type="subunit">
    <text evidence="15">F-type ATPases have 2 components, F(1) - the catalytic core - and F(0) - the membrane proton channel. F(1) has five subunits: alpha(3), beta(3), gamma(1), delta(1), epsilon(1). F(0) has three main subunits: a(1), b(2) and c(10-14). The alpha and beta chains form an alternating ring which encloses part of the gamma chain. F(1) is attached to F(0) by a central stalk formed by the gamma and epsilon chains, while a peripheral stalk is formed by the delta and b chains.</text>
</comment>
<evidence type="ECO:0000313" key="19">
    <source>
        <dbReference type="Proteomes" id="UP001597460"/>
    </source>
</evidence>
<proteinExistence type="inferred from homology"/>
<dbReference type="HAMAP" id="MF_01398">
    <property type="entry name" value="ATP_synth_b_bprime"/>
    <property type="match status" value="1"/>
</dbReference>
<evidence type="ECO:0000256" key="15">
    <source>
        <dbReference type="HAMAP-Rule" id="MF_01398"/>
    </source>
</evidence>
<evidence type="ECO:0000256" key="17">
    <source>
        <dbReference type="SAM" id="Coils"/>
    </source>
</evidence>
<evidence type="ECO:0000256" key="2">
    <source>
        <dbReference type="ARBA" id="ARBA00022448"/>
    </source>
</evidence>
<keyword evidence="8 15" id="KW-0406">Ion transport</keyword>
<comment type="subcellular location">
    <subcellularLocation>
        <location evidence="15">Cell membrane</location>
        <topology evidence="15">Single-pass membrane protein</topology>
    </subcellularLocation>
    <subcellularLocation>
        <location evidence="14">Endomembrane system</location>
        <topology evidence="14">Single-pass membrane protein</topology>
    </subcellularLocation>
</comment>
<evidence type="ECO:0000256" key="11">
    <source>
        <dbReference type="ARBA" id="ARBA00025198"/>
    </source>
</evidence>
<sequence>MTFLLAGGGGLLSFNTGFAIWILVSLIAFLFVMIKYAVPPIMTALQERERNIKESLESAEQAIAKAEKISKDNEKALRDAEIKAQQIRKEAVEEAELIRSERISKAKEEAAQLIEQARASIEQEKDQALVELREEVAKLAVKSASIIIDAELDNAKNNKLVDNFLSDLNKN</sequence>
<dbReference type="PANTHER" id="PTHR33445">
    <property type="entry name" value="ATP SYNTHASE SUBUNIT B', CHLOROPLASTIC"/>
    <property type="match status" value="1"/>
</dbReference>
<dbReference type="Gene3D" id="1.20.5.620">
    <property type="entry name" value="F1F0 ATP synthase subunit B, membrane domain"/>
    <property type="match status" value="1"/>
</dbReference>
<keyword evidence="4 15" id="KW-0138">CF(0)</keyword>
<keyword evidence="2 15" id="KW-0813">Transport</keyword>
<comment type="similarity">
    <text evidence="1 15 16">Belongs to the ATPase B chain family.</text>
</comment>
<evidence type="ECO:0000256" key="16">
    <source>
        <dbReference type="RuleBase" id="RU003848"/>
    </source>
</evidence>
<evidence type="ECO:0000256" key="8">
    <source>
        <dbReference type="ARBA" id="ARBA00023065"/>
    </source>
</evidence>
<reference evidence="19" key="1">
    <citation type="journal article" date="2019" name="Int. J. Syst. Evol. Microbiol.">
        <title>The Global Catalogue of Microorganisms (GCM) 10K type strain sequencing project: providing services to taxonomists for standard genome sequencing and annotation.</title>
        <authorList>
            <consortium name="The Broad Institute Genomics Platform"/>
            <consortium name="The Broad Institute Genome Sequencing Center for Infectious Disease"/>
            <person name="Wu L."/>
            <person name="Ma J."/>
        </authorList>
    </citation>
    <scope>NUCLEOTIDE SEQUENCE [LARGE SCALE GENOMIC DNA]</scope>
    <source>
        <strain evidence="19">KCTC 52042</strain>
    </source>
</reference>
<dbReference type="RefSeq" id="WP_390303567.1">
    <property type="nucleotide sequence ID" value="NZ_JBHULI010000025.1"/>
</dbReference>
<evidence type="ECO:0000256" key="5">
    <source>
        <dbReference type="ARBA" id="ARBA00022692"/>
    </source>
</evidence>
<name>A0ABW5JLT7_9BACT</name>
<keyword evidence="17" id="KW-0175">Coiled coil</keyword>